<evidence type="ECO:0000313" key="2">
    <source>
        <dbReference type="EMBL" id="KAF7293597.1"/>
    </source>
</evidence>
<dbReference type="RefSeq" id="XP_037215760.1">
    <property type="nucleotide sequence ID" value="XM_037367928.1"/>
</dbReference>
<name>A0A8H6VTQ6_9AGAR</name>
<reference evidence="2" key="1">
    <citation type="submission" date="2020-05" db="EMBL/GenBank/DDBJ databases">
        <title>Mycena genomes resolve the evolution of fungal bioluminescence.</title>
        <authorList>
            <person name="Tsai I.J."/>
        </authorList>
    </citation>
    <scope>NUCLEOTIDE SEQUENCE</scope>
    <source>
        <strain evidence="2">171206Taipei</strain>
    </source>
</reference>
<evidence type="ECO:0000256" key="1">
    <source>
        <dbReference type="SAM" id="MobiDB-lite"/>
    </source>
</evidence>
<organism evidence="2 3">
    <name type="scientific">Mycena indigotica</name>
    <dbReference type="NCBI Taxonomy" id="2126181"/>
    <lineage>
        <taxon>Eukaryota</taxon>
        <taxon>Fungi</taxon>
        <taxon>Dikarya</taxon>
        <taxon>Basidiomycota</taxon>
        <taxon>Agaricomycotina</taxon>
        <taxon>Agaricomycetes</taxon>
        <taxon>Agaricomycetidae</taxon>
        <taxon>Agaricales</taxon>
        <taxon>Marasmiineae</taxon>
        <taxon>Mycenaceae</taxon>
        <taxon>Mycena</taxon>
    </lineage>
</organism>
<feature type="region of interest" description="Disordered" evidence="1">
    <location>
        <begin position="123"/>
        <end position="143"/>
    </location>
</feature>
<accession>A0A8H6VTQ6</accession>
<dbReference type="Proteomes" id="UP000636479">
    <property type="component" value="Unassembled WGS sequence"/>
</dbReference>
<evidence type="ECO:0000313" key="3">
    <source>
        <dbReference type="Proteomes" id="UP000636479"/>
    </source>
</evidence>
<sequence length="311" mass="34330">MLLADSDADGEEHVNACWAIVVLDRAWSVVMNTLPNWTNPIETPWPGTKVSGMTDIVQTFLAVGDHQPPKSSKELLAKAAVLWEAANHLVTRSEWKPGSPHNVEAAQAFYDRFSAIDKRIEEICSPPNPSSQSDPSSMDQQNDLVGRSMAHAAEIQLHRPFAHQEDNQLTQERSQQRFLDAARAILHLALKELTMLTGKRTTTRKWDHTQLVSMAHLPSASGKHQSGSVHLRTVHVEHDVVDHAQGLREALDKDKAAVADWACEQSIDGEVEGLFSVCLNRLAGTALLVSKRRRLSAKLGAMDSLALLNDI</sequence>
<dbReference type="AlphaFoldDB" id="A0A8H6VTQ6"/>
<comment type="caution">
    <text evidence="2">The sequence shown here is derived from an EMBL/GenBank/DDBJ whole genome shotgun (WGS) entry which is preliminary data.</text>
</comment>
<proteinExistence type="predicted"/>
<dbReference type="GeneID" id="59350444"/>
<protein>
    <submittedName>
        <fullName evidence="2">Uncharacterized protein</fullName>
    </submittedName>
</protein>
<dbReference type="EMBL" id="JACAZF010000010">
    <property type="protein sequence ID" value="KAF7293597.1"/>
    <property type="molecule type" value="Genomic_DNA"/>
</dbReference>
<dbReference type="OrthoDB" id="2309723at2759"/>
<gene>
    <name evidence="2" type="ORF">MIND_01138800</name>
</gene>
<feature type="compositionally biased region" description="Low complexity" evidence="1">
    <location>
        <begin position="130"/>
        <end position="143"/>
    </location>
</feature>
<keyword evidence="3" id="KW-1185">Reference proteome</keyword>
<dbReference type="CDD" id="cd12148">
    <property type="entry name" value="fungal_TF_MHR"/>
    <property type="match status" value="1"/>
</dbReference>